<feature type="transmembrane region" description="Helical" evidence="7">
    <location>
        <begin position="6"/>
        <end position="26"/>
    </location>
</feature>
<accession>A0A6U6RB46</accession>
<dbReference type="GO" id="GO:0015297">
    <property type="term" value="F:antiporter activity"/>
    <property type="evidence" value="ECO:0007669"/>
    <property type="project" value="UniProtKB-KW"/>
</dbReference>
<organism evidence="8">
    <name type="scientific">Zooxanthella nutricula</name>
    <dbReference type="NCBI Taxonomy" id="1333877"/>
    <lineage>
        <taxon>Eukaryota</taxon>
        <taxon>Sar</taxon>
        <taxon>Alveolata</taxon>
        <taxon>Dinophyceae</taxon>
        <taxon>Peridiniales</taxon>
        <taxon>Peridiniales incertae sedis</taxon>
        <taxon>Zooxanthella</taxon>
    </lineage>
</organism>
<keyword evidence="7" id="KW-1133">Transmembrane helix</keyword>
<reference evidence="8" key="1">
    <citation type="submission" date="2021-01" db="EMBL/GenBank/DDBJ databases">
        <authorList>
            <person name="Corre E."/>
            <person name="Pelletier E."/>
            <person name="Niang G."/>
            <person name="Scheremetjew M."/>
            <person name="Finn R."/>
            <person name="Kale V."/>
            <person name="Holt S."/>
            <person name="Cochrane G."/>
            <person name="Meng A."/>
            <person name="Brown T."/>
            <person name="Cohen L."/>
        </authorList>
    </citation>
    <scope>NUCLEOTIDE SEQUENCE</scope>
    <source>
        <strain evidence="8">RCC3387</strain>
    </source>
</reference>
<feature type="region of interest" description="Disordered" evidence="6">
    <location>
        <begin position="335"/>
        <end position="400"/>
    </location>
</feature>
<feature type="transmembrane region" description="Helical" evidence="7">
    <location>
        <begin position="438"/>
        <end position="461"/>
    </location>
</feature>
<evidence type="ECO:0000256" key="7">
    <source>
        <dbReference type="SAM" id="Phobius"/>
    </source>
</evidence>
<feature type="transmembrane region" description="Helical" evidence="7">
    <location>
        <begin position="169"/>
        <end position="189"/>
    </location>
</feature>
<feature type="region of interest" description="Disordered" evidence="6">
    <location>
        <begin position="252"/>
        <end position="304"/>
    </location>
</feature>
<evidence type="ECO:0000256" key="2">
    <source>
        <dbReference type="ARBA" id="ARBA00022449"/>
    </source>
</evidence>
<evidence type="ECO:0000256" key="1">
    <source>
        <dbReference type="ARBA" id="ARBA00022448"/>
    </source>
</evidence>
<keyword evidence="2" id="KW-0050">Antiport</keyword>
<dbReference type="PANTHER" id="PTHR43562:SF3">
    <property type="entry name" value="SODIUM ION_PROTON EXCHANGER (EUROFUNG)"/>
    <property type="match status" value="1"/>
</dbReference>
<evidence type="ECO:0000256" key="4">
    <source>
        <dbReference type="ARBA" id="ARBA00023065"/>
    </source>
</evidence>
<feature type="transmembrane region" description="Helical" evidence="7">
    <location>
        <begin position="76"/>
        <end position="96"/>
    </location>
</feature>
<name>A0A6U6RB46_9DINO</name>
<protein>
    <recommendedName>
        <fullName evidence="9">Cation/H+ exchanger domain-containing protein</fullName>
    </recommendedName>
</protein>
<keyword evidence="3" id="KW-0915">Sodium</keyword>
<dbReference type="PANTHER" id="PTHR43562">
    <property type="entry name" value="NAPA-TYPE SODIUM/HYDROGEN ANTIPORTER"/>
    <property type="match status" value="1"/>
</dbReference>
<evidence type="ECO:0000256" key="3">
    <source>
        <dbReference type="ARBA" id="ARBA00023053"/>
    </source>
</evidence>
<feature type="transmembrane region" description="Helical" evidence="7">
    <location>
        <begin position="404"/>
        <end position="426"/>
    </location>
</feature>
<feature type="compositionally biased region" description="Basic and acidic residues" evidence="6">
    <location>
        <begin position="252"/>
        <end position="270"/>
    </location>
</feature>
<feature type="transmembrane region" description="Helical" evidence="7">
    <location>
        <begin position="502"/>
        <end position="524"/>
    </location>
</feature>
<feature type="transmembrane region" description="Helical" evidence="7">
    <location>
        <begin position="473"/>
        <end position="496"/>
    </location>
</feature>
<gene>
    <name evidence="8" type="ORF">BRAN1462_LOCUS46501</name>
</gene>
<dbReference type="AlphaFoldDB" id="A0A6U6RB46"/>
<dbReference type="GO" id="GO:0006814">
    <property type="term" value="P:sodium ion transport"/>
    <property type="evidence" value="ECO:0007669"/>
    <property type="project" value="UniProtKB-KW"/>
</dbReference>
<dbReference type="Gene3D" id="1.20.1530.20">
    <property type="match status" value="1"/>
</dbReference>
<evidence type="ECO:0008006" key="9">
    <source>
        <dbReference type="Google" id="ProtNLM"/>
    </source>
</evidence>
<evidence type="ECO:0000256" key="6">
    <source>
        <dbReference type="SAM" id="MobiDB-lite"/>
    </source>
</evidence>
<keyword evidence="5" id="KW-0739">Sodium transport</keyword>
<sequence length="548" mass="59020">MVRVPASWKIIAFTANLIVGLFFSQLIGNLMDKDAYKVWTKVVTALTMWALSFIMINVGYEFTIDKGSLCDYVWDYLVAMTAAAFPWVFVAVWLYLAVGNLTVVDALLIARFAAPTSAGILFSMLEGAGLKETWLFSKARILAIFDDLDTIILMIPLKIFKEWEIRWELGVVVVIMIGLVMLAWVKLHAVAIPHGWHWTLFYAALVAAVCKLLHHFTHESPDVDDIHIEVLLPAFVLGCVIDTPGARHELQLQREASQRRRSSRENKSADASDEVQPVHGTSDDREGKVQTPAIHKSTGSFGPAAMSLPPNFVVDTQADDTDVAPAAQDVVHQAKATPEALAEAGQHSTSIRKRSSSKEAHGPDPLRSAAWGDGSGSGNVSGAVDGGTNAPEHQEEHCESPMDLLAQTTVSLVFMVLVGLSMPLLVGPNAKFGGDVPAGMLVVHIGVVSILMVLGKMFPIFCYRDEADFSTRLAICLGMCPRGEVGASIIVLSIGYNISGPSVVIAMGALAANLVLSGGFIAAVTKLLQRSERLSRAAAMKVQPVPAG</sequence>
<keyword evidence="7" id="KW-0472">Membrane</keyword>
<keyword evidence="1" id="KW-0813">Transport</keyword>
<proteinExistence type="predicted"/>
<keyword evidence="7" id="KW-0812">Transmembrane</keyword>
<dbReference type="InterPro" id="IPR038770">
    <property type="entry name" value="Na+/solute_symporter_sf"/>
</dbReference>
<feature type="transmembrane region" description="Helical" evidence="7">
    <location>
        <begin position="108"/>
        <end position="125"/>
    </location>
</feature>
<feature type="transmembrane region" description="Helical" evidence="7">
    <location>
        <begin position="38"/>
        <end position="56"/>
    </location>
</feature>
<evidence type="ECO:0000313" key="8">
    <source>
        <dbReference type="EMBL" id="CAD9623528.1"/>
    </source>
</evidence>
<feature type="transmembrane region" description="Helical" evidence="7">
    <location>
        <begin position="195"/>
        <end position="213"/>
    </location>
</feature>
<evidence type="ECO:0000256" key="5">
    <source>
        <dbReference type="ARBA" id="ARBA00023201"/>
    </source>
</evidence>
<keyword evidence="4" id="KW-0406">Ion transport</keyword>
<dbReference type="EMBL" id="HBGW01072930">
    <property type="protein sequence ID" value="CAD9623528.1"/>
    <property type="molecule type" value="Transcribed_RNA"/>
</dbReference>